<dbReference type="Gene3D" id="1.25.10.10">
    <property type="entry name" value="Leucine-rich Repeat Variant"/>
    <property type="match status" value="3"/>
</dbReference>
<comment type="caution">
    <text evidence="4">The sequence shown here is derived from an EMBL/GenBank/DDBJ whole genome shotgun (WGS) entry which is preliminary data.</text>
</comment>
<feature type="region of interest" description="Disordered" evidence="2">
    <location>
        <begin position="1817"/>
        <end position="1867"/>
    </location>
</feature>
<dbReference type="GO" id="GO:0016020">
    <property type="term" value="C:membrane"/>
    <property type="evidence" value="ECO:0007669"/>
    <property type="project" value="TreeGrafter"/>
</dbReference>
<feature type="region of interest" description="Disordered" evidence="2">
    <location>
        <begin position="1270"/>
        <end position="1356"/>
    </location>
</feature>
<dbReference type="Proteomes" id="UP000807716">
    <property type="component" value="Unassembled WGS sequence"/>
</dbReference>
<dbReference type="GO" id="GO:0042147">
    <property type="term" value="P:retrograde transport, endosome to Golgi"/>
    <property type="evidence" value="ECO:0007669"/>
    <property type="project" value="TreeGrafter"/>
</dbReference>
<dbReference type="OrthoDB" id="192608at2759"/>
<dbReference type="InterPro" id="IPR016024">
    <property type="entry name" value="ARM-type_fold"/>
</dbReference>
<dbReference type="GO" id="GO:0005794">
    <property type="term" value="C:Golgi apparatus"/>
    <property type="evidence" value="ECO:0007669"/>
    <property type="project" value="TreeGrafter"/>
</dbReference>
<dbReference type="GO" id="GO:0005829">
    <property type="term" value="C:cytosol"/>
    <property type="evidence" value="ECO:0007669"/>
    <property type="project" value="GOC"/>
</dbReference>
<evidence type="ECO:0000256" key="1">
    <source>
        <dbReference type="ARBA" id="ARBA00008304"/>
    </source>
</evidence>
<dbReference type="InterPro" id="IPR040108">
    <property type="entry name" value="Laa1/Sip1/HEATR5"/>
</dbReference>
<feature type="region of interest" description="Disordered" evidence="2">
    <location>
        <begin position="1982"/>
        <end position="2002"/>
    </location>
</feature>
<dbReference type="GO" id="GO:0006897">
    <property type="term" value="P:endocytosis"/>
    <property type="evidence" value="ECO:0007669"/>
    <property type="project" value="TreeGrafter"/>
</dbReference>
<proteinExistence type="inferred from homology"/>
<sequence>MASPPDTRPSTPGTPLAVTVKDVFEFDERLFAAAGELDRQTNPPSTTKRELFVFQWLAGVDRELKKCSQDALRVAQASLERQLLKLISLPSPKPRHPIRRLIARSFLTMYLRGSTTTLYETIQILQSLIEAGKGLGDKDVKLAAIHCIGVLMETIGDKIQSLVPELVTTLLKIIKTEKIYPLILRVEATEAVRKVLQGAGRGANEATGKEVLKTLKATILDKALMMRSASANCLTALIKNTDTPFTRSEMDSSITIFVKAMDESTFAIRKSTAGLVATLLYAKCQREETLTMMAVTQSSSPTATATSTAGKNTPGDAFTMEIGEVLTYLGNLYNKPTTVTTREVRAGIAESYAAFFILLGPSLVERHYGIIVRHLLTDLASNPRNTSSRFEMLTVREHVEYLLRSIIGTRLLSESGQIACVRELIGSWLKMWPAVMPGDVEPSEQALIGALNETSALVLDLGGAASSVQDILMAALLNLVSHPSKAVQVAVAWCLRCLCISLPANLARLLQTLIGKLTTDLAALNHQGANFQDVASRAYGTTHAAGALIAVIPVHPLYVSFEMSARIFSTATQLIKNSANKELRVAAVQIQIAWVLVGALMCLGQNFVKMHLPQLLLLWKNALPKPSSKDISANSTRTELDWAFMMHVRECALGSVASFLLHNDEKVVNVDVSKRVAALLSHTLAFAAMVPPSFPSTQTNTKSQPPQPQHELLTVKMSERDDALRKRIFECFAAMRHTSAFEMYHSTLIKAALEVFSDPERTSGTPVSNAIASSTFTTIWAMDDGYGYGVTGKIQGLRCDVAARTSERQEEILDAKDYDSATKMTETLLQKPVLGAPEHDPMVVYTTYALPSSISRYSLPKPRPMATGVIDAAVELFAILYPLQSSSLQGSLMEALSKILKTHALDKNPGRKMAIHINTIVAMLGATKYAMAEGRRADHRPFEGPLASSYSQSILREAIVHTDPYLRFVACEALGRLTSLLGSATISVQIKYLMEQVVANRDPDARAGYALALGNVFSHLGGMVAGGHLRSIVEYLTSLSRDPHPIVHKWSLHSLALTIESAGLMYSPYVNSTLTNIATVYLAESHEPAGAGSVATANIAMQSELSVYHELGRIIYGLIGILGPELQSSAKVRELCVGLVEELRNEEDEFVIVQGIRCTQHLIMFAPQLVDMATLVPFLQARLRRSTGLSLKKAAMTCMYQLVQKDVKAVFQHSKGGLDDQFFKLLDTDPTLYDVKDVVRSWISQTALEQPSQWIEICRKVLSRTAIDEGTEPATGSSNGASAGAGADGGDGGDDIDAPADEPPRGHHRVGGSGGEGAGSGGAGGGFDDDEDLDTFDSDEKPVQQMPQTPSQTTSAAVASTVAQGVVSASGGDQAVRAVPALPPRWRTRVFALECIRQVIDAVATSGIADHFDLMIARRKKKTSGADFLVLKVADLIKMTVYAASTPIREIRLEGLRLLRQTIERFKATIDPEVPESVLLEQYQAQIGAALTPAFTAESTPEVVALGVKVCAVYIGSGIIQQVDRFGRVLKLLMGALDKCKEDKRVTMVGDMTDLTPQASQMIKWAVLNAWAELQVASVHQQYLVEVLKPNLEELCKLWANALEEFARSRVEAEAVTTSSANSTAGLFDASYSSLNKDSERSFDQSSTLKILRAVSTLLDEENKYMVPALMRVTCPGETFEAKDSEDDSAEETKKPRGPYLLVHVVFGLCLEILAKTSNTGGTAVAGNSLMTVTATENALQACLKTLQSILDPAYIDKEFITLPIFLEMMTILERVAWIEKSHTQVLVVGMVAKLIQGYGQDLLFADGEGETLQSVLPLVEDSETNRRQSRLLENGSGEEGSDSFTSSPAVEQPPKPLPSVVPPPSSELSALPGRRLYAIVQLLTELAVQKCHSLNPKSSKVVGRIAQKAITPETVDLLGRVADLLTALIKVSPPKYQLHLAAVTLHILVGILRDPLFQVELGGRVLVNMKTILDTLEKTACTKDEEEGEEEEQEDEAMKEKKKITKVDKEFLSLILNGTMVALIKTQAPYAPGNVLLDTTFGSSTLPTVSVSPPAVGSSRVRDAEDAEMDVSPAEITAWCNGLLAMMVLVTNRTQSHLQEEYLDKFERMLRGSIESSVSQVVTAGFQCLRSMILMESQNTTDAECHDRARKLIQRFVPLVVTTIVVKAVQEQDAVSTATIEGSVGIAGGDKNGGGNNNNNTNNKQERIGMHVIEEGVQTLKSLAGAAKTDEARAMVVGVLLSTIVPLLHEDVNQPASPLHQLALNHLLNLGTTYPKEFRHGLVQLSLERRTRLENAIRQNVMQQQEQQQKKQAREEAERQRLQRERDRVKIQLKSNFDGFM</sequence>
<protein>
    <recommendedName>
        <fullName evidence="3">LAA1-like C-terminal TPR repeats domain-containing protein</fullName>
    </recommendedName>
</protein>
<dbReference type="EMBL" id="JAAAJB010000363">
    <property type="protein sequence ID" value="KAG0257414.1"/>
    <property type="molecule type" value="Genomic_DNA"/>
</dbReference>
<feature type="compositionally biased region" description="Pro residues" evidence="2">
    <location>
        <begin position="1852"/>
        <end position="1866"/>
    </location>
</feature>
<evidence type="ECO:0000259" key="3">
    <source>
        <dbReference type="Pfam" id="PF25808"/>
    </source>
</evidence>
<keyword evidence="5" id="KW-1185">Reference proteome</keyword>
<evidence type="ECO:0000256" key="2">
    <source>
        <dbReference type="SAM" id="MobiDB-lite"/>
    </source>
</evidence>
<comment type="similarity">
    <text evidence="1">Belongs to the HEATR5 family.</text>
</comment>
<dbReference type="PANTHER" id="PTHR21663">
    <property type="entry name" value="HYPOTHETICAL HEAT DOMAIN-CONTAINING"/>
    <property type="match status" value="1"/>
</dbReference>
<dbReference type="GO" id="GO:0008104">
    <property type="term" value="P:intracellular protein localization"/>
    <property type="evidence" value="ECO:0007669"/>
    <property type="project" value="TreeGrafter"/>
</dbReference>
<gene>
    <name evidence="4" type="ORF">DFQ27_005158</name>
</gene>
<dbReference type="Pfam" id="PF25808">
    <property type="entry name" value="TPR_LAA1_C"/>
    <property type="match status" value="1"/>
</dbReference>
<feature type="region of interest" description="Disordered" evidence="2">
    <location>
        <begin position="2302"/>
        <end position="2327"/>
    </location>
</feature>
<evidence type="ECO:0000313" key="4">
    <source>
        <dbReference type="EMBL" id="KAG0257414.1"/>
    </source>
</evidence>
<feature type="compositionally biased region" description="Acidic residues" evidence="2">
    <location>
        <begin position="1327"/>
        <end position="1337"/>
    </location>
</feature>
<dbReference type="PANTHER" id="PTHR21663:SF0">
    <property type="entry name" value="HEAT REPEAT-CONTAINING PROTEIN 5B"/>
    <property type="match status" value="1"/>
</dbReference>
<reference evidence="4" key="1">
    <citation type="journal article" date="2020" name="Fungal Divers.">
        <title>Resolving the Mortierellaceae phylogeny through synthesis of multi-gene phylogenetics and phylogenomics.</title>
        <authorList>
            <person name="Vandepol N."/>
            <person name="Liber J."/>
            <person name="Desiro A."/>
            <person name="Na H."/>
            <person name="Kennedy M."/>
            <person name="Barry K."/>
            <person name="Grigoriev I.V."/>
            <person name="Miller A.N."/>
            <person name="O'Donnell K."/>
            <person name="Stajich J.E."/>
            <person name="Bonito G."/>
        </authorList>
    </citation>
    <scope>NUCLEOTIDE SEQUENCE</scope>
    <source>
        <strain evidence="4">BC1065</strain>
    </source>
</reference>
<feature type="compositionally biased region" description="Low complexity" evidence="2">
    <location>
        <begin position="1344"/>
        <end position="1356"/>
    </location>
</feature>
<dbReference type="InterPro" id="IPR057981">
    <property type="entry name" value="TPR_LAA1-like_C"/>
</dbReference>
<dbReference type="GO" id="GO:0030139">
    <property type="term" value="C:endocytic vesicle"/>
    <property type="evidence" value="ECO:0007669"/>
    <property type="project" value="TreeGrafter"/>
</dbReference>
<feature type="domain" description="LAA1-like C-terminal TPR repeats" evidence="3">
    <location>
        <begin position="2122"/>
        <end position="2310"/>
    </location>
</feature>
<dbReference type="InterPro" id="IPR046837">
    <property type="entry name" value="Laa1/Sip1/HEATR5-like_HEAT"/>
</dbReference>
<name>A0A9P6Q1R1_9FUNG</name>
<dbReference type="InterPro" id="IPR011989">
    <property type="entry name" value="ARM-like"/>
</dbReference>
<feature type="compositionally biased region" description="Acidic residues" evidence="2">
    <location>
        <begin position="1291"/>
        <end position="1300"/>
    </location>
</feature>
<feature type="compositionally biased region" description="Basic and acidic residues" evidence="2">
    <location>
        <begin position="2309"/>
        <end position="2327"/>
    </location>
</feature>
<organism evidence="4 5">
    <name type="scientific">Actinomortierella ambigua</name>
    <dbReference type="NCBI Taxonomy" id="1343610"/>
    <lineage>
        <taxon>Eukaryota</taxon>
        <taxon>Fungi</taxon>
        <taxon>Fungi incertae sedis</taxon>
        <taxon>Mucoromycota</taxon>
        <taxon>Mortierellomycotina</taxon>
        <taxon>Mortierellomycetes</taxon>
        <taxon>Mortierellales</taxon>
        <taxon>Mortierellaceae</taxon>
        <taxon>Actinomortierella</taxon>
    </lineage>
</organism>
<feature type="compositionally biased region" description="Low complexity" evidence="2">
    <location>
        <begin position="1276"/>
        <end position="1285"/>
    </location>
</feature>
<feature type="compositionally biased region" description="Gly residues" evidence="2">
    <location>
        <begin position="1311"/>
        <end position="1326"/>
    </location>
</feature>
<feature type="compositionally biased region" description="Acidic residues" evidence="2">
    <location>
        <begin position="1985"/>
        <end position="1998"/>
    </location>
</feature>
<dbReference type="SUPFAM" id="SSF48371">
    <property type="entry name" value="ARM repeat"/>
    <property type="match status" value="3"/>
</dbReference>
<accession>A0A9P6Q1R1</accession>
<evidence type="ECO:0000313" key="5">
    <source>
        <dbReference type="Proteomes" id="UP000807716"/>
    </source>
</evidence>
<dbReference type="Pfam" id="PF20210">
    <property type="entry name" value="Laa1_Sip1_HTR5"/>
    <property type="match status" value="1"/>
</dbReference>